<keyword evidence="2" id="KW-1185">Reference proteome</keyword>
<gene>
    <name evidence="1" type="ORF">LC586_35205</name>
</gene>
<evidence type="ECO:0000313" key="1">
    <source>
        <dbReference type="EMBL" id="MCC5604274.1"/>
    </source>
</evidence>
<dbReference type="RefSeq" id="WP_229490101.1">
    <property type="nucleotide sequence ID" value="NZ_JAIVFQ010000117.1"/>
</dbReference>
<accession>A0ABS8IK97</accession>
<organism evidence="1 2">
    <name type="scientific">Nostoc favosum CHAB5714</name>
    <dbReference type="NCBI Taxonomy" id="2780399"/>
    <lineage>
        <taxon>Bacteria</taxon>
        <taxon>Bacillati</taxon>
        <taxon>Cyanobacteriota</taxon>
        <taxon>Cyanophyceae</taxon>
        <taxon>Nostocales</taxon>
        <taxon>Nostocaceae</taxon>
        <taxon>Nostoc</taxon>
        <taxon>Nostoc favosum</taxon>
    </lineage>
</organism>
<comment type="caution">
    <text evidence="1">The sequence shown here is derived from an EMBL/GenBank/DDBJ whole genome shotgun (WGS) entry which is preliminary data.</text>
</comment>
<protein>
    <submittedName>
        <fullName evidence="1">Uncharacterized protein</fullName>
    </submittedName>
</protein>
<reference evidence="1 2" key="1">
    <citation type="journal article" date="2021" name="Microorganisms">
        <title>Genome Evolution of Filamentous Cyanobacterium Nostoc Species: From Facultative Symbiosis to Free Living.</title>
        <authorList>
            <person name="Huo D."/>
            <person name="Li H."/>
            <person name="Cai F."/>
            <person name="Guo X."/>
            <person name="Qiao Z."/>
            <person name="Wang W."/>
            <person name="Yu G."/>
            <person name="Li R."/>
        </authorList>
    </citation>
    <scope>NUCLEOTIDE SEQUENCE [LARGE SCALE GENOMIC DNA]</scope>
    <source>
        <strain evidence="1 2">CHAB 5714</strain>
    </source>
</reference>
<name>A0ABS8IK97_9NOSO</name>
<proteinExistence type="predicted"/>
<dbReference type="EMBL" id="JAIVFQ010000117">
    <property type="protein sequence ID" value="MCC5604274.1"/>
    <property type="molecule type" value="Genomic_DNA"/>
</dbReference>
<sequence>MKIKLWQKTKESMWLKTIDGDSPYPDGDKFESMAAQLYPLLKQHFN</sequence>
<evidence type="ECO:0000313" key="2">
    <source>
        <dbReference type="Proteomes" id="UP001199525"/>
    </source>
</evidence>
<dbReference type="Proteomes" id="UP001199525">
    <property type="component" value="Unassembled WGS sequence"/>
</dbReference>